<protein>
    <submittedName>
        <fullName evidence="1">Uncharacterized protein</fullName>
    </submittedName>
</protein>
<sequence length="41" mass="4512">MSCKVASLVPNAVWEGAVGYVHTRRYGGIACRAYYGKRSFS</sequence>
<dbReference type="EMBL" id="FCOA02000016">
    <property type="protein sequence ID" value="SAK75835.1"/>
    <property type="molecule type" value="Genomic_DNA"/>
</dbReference>
<dbReference type="AlphaFoldDB" id="A0A158C0E8"/>
<evidence type="ECO:0000313" key="1">
    <source>
        <dbReference type="EMBL" id="SAK75835.1"/>
    </source>
</evidence>
<evidence type="ECO:0000313" key="2">
    <source>
        <dbReference type="Proteomes" id="UP000054851"/>
    </source>
</evidence>
<proteinExistence type="predicted"/>
<name>A0A158C0E8_9BURK</name>
<dbReference type="Proteomes" id="UP000054851">
    <property type="component" value="Unassembled WGS sequence"/>
</dbReference>
<organism evidence="1 2">
    <name type="scientific">Caballeronia hypogeia</name>
    <dbReference type="NCBI Taxonomy" id="1777140"/>
    <lineage>
        <taxon>Bacteria</taxon>
        <taxon>Pseudomonadati</taxon>
        <taxon>Pseudomonadota</taxon>
        <taxon>Betaproteobacteria</taxon>
        <taxon>Burkholderiales</taxon>
        <taxon>Burkholderiaceae</taxon>
        <taxon>Caballeronia</taxon>
    </lineage>
</organism>
<reference evidence="1" key="1">
    <citation type="submission" date="2016-01" db="EMBL/GenBank/DDBJ databases">
        <authorList>
            <person name="Peeters C."/>
        </authorList>
    </citation>
    <scope>NUCLEOTIDE SEQUENCE</scope>
    <source>
        <strain evidence="1">LMG 29322</strain>
    </source>
</reference>
<comment type="caution">
    <text evidence="1">The sequence shown here is derived from an EMBL/GenBank/DDBJ whole genome shotgun (WGS) entry which is preliminary data.</text>
</comment>
<accession>A0A158C0E8</accession>
<gene>
    <name evidence="1" type="ORF">AWB79_04515</name>
</gene>
<keyword evidence="2" id="KW-1185">Reference proteome</keyword>